<keyword evidence="5" id="KW-1185">Reference proteome</keyword>
<feature type="domain" description="Protein FecR C-terminal" evidence="3">
    <location>
        <begin position="341"/>
        <end position="402"/>
    </location>
</feature>
<name>A0A1I2T6W1_9SPHI</name>
<keyword evidence="1" id="KW-0812">Transmembrane</keyword>
<dbReference type="PANTHER" id="PTHR30273">
    <property type="entry name" value="PERIPLASMIC SIGNAL SENSOR AND SIGMA FACTOR ACTIVATOR FECR-RELATED"/>
    <property type="match status" value="1"/>
</dbReference>
<dbReference type="Gene3D" id="3.55.50.30">
    <property type="match status" value="1"/>
</dbReference>
<proteinExistence type="predicted"/>
<dbReference type="OrthoDB" id="1099963at2"/>
<dbReference type="Pfam" id="PF16344">
    <property type="entry name" value="FecR_C"/>
    <property type="match status" value="1"/>
</dbReference>
<dbReference type="FunFam" id="2.60.120.1440:FF:000001">
    <property type="entry name" value="Putative anti-sigma factor"/>
    <property type="match status" value="1"/>
</dbReference>
<dbReference type="STRING" id="414048.SAMN04489864_101141"/>
<dbReference type="InterPro" id="IPR006860">
    <property type="entry name" value="FecR"/>
</dbReference>
<dbReference type="Pfam" id="PF04773">
    <property type="entry name" value="FecR"/>
    <property type="match status" value="1"/>
</dbReference>
<evidence type="ECO:0000259" key="2">
    <source>
        <dbReference type="Pfam" id="PF04773"/>
    </source>
</evidence>
<protein>
    <submittedName>
        <fullName evidence="4">FecR protein</fullName>
    </submittedName>
</protein>
<keyword evidence="1" id="KW-1133">Transmembrane helix</keyword>
<feature type="domain" description="FecR protein" evidence="2">
    <location>
        <begin position="206"/>
        <end position="300"/>
    </location>
</feature>
<dbReference type="GO" id="GO:0016989">
    <property type="term" value="F:sigma factor antagonist activity"/>
    <property type="evidence" value="ECO:0007669"/>
    <property type="project" value="TreeGrafter"/>
</dbReference>
<sequence>MCLYRKSTSLEQYHQQQRVDFLLQLYKEGTLNDDQHQELIDLLARPENQDRASLWLDEVWKQTPDQHFFSASKSNQLHQSVLSKIDPAEPKVWRLNKTIISIVAAAAVIAIVFSFLFLRQSNFAHTDTSLVSKKDTSAFIADLGPGGNKATLKLANNRVIVLDQVKNGLVLNAGNLLVKKSVEGQLIFQVNQASKNDAALSGQNILTTPAGGQYQVLLADGSKVWLNASSSLKFPSSFTGNERKVELTGEGYFEISKSKNQPFIVNAREMKVEVLGTHFNINAYPDEQLLATTLIEGSVKLTHRSNSVLLKPHEQANIKNGSFKLQKNIDVKDVLAWKEGYFVFDNEEIHSVMRKLSRWYNVKVEYEDPQVNEEFVGTISKFKNISEILKLLQATRTIKFKVLPSQDPTYERRVVVMK</sequence>
<organism evidence="4 5">
    <name type="scientific">Pedobacter insulae</name>
    <dbReference type="NCBI Taxonomy" id="414048"/>
    <lineage>
        <taxon>Bacteria</taxon>
        <taxon>Pseudomonadati</taxon>
        <taxon>Bacteroidota</taxon>
        <taxon>Sphingobacteriia</taxon>
        <taxon>Sphingobacteriales</taxon>
        <taxon>Sphingobacteriaceae</taxon>
        <taxon>Pedobacter</taxon>
    </lineage>
</organism>
<keyword evidence="1" id="KW-0472">Membrane</keyword>
<evidence type="ECO:0000259" key="3">
    <source>
        <dbReference type="Pfam" id="PF16344"/>
    </source>
</evidence>
<dbReference type="Gene3D" id="2.60.120.1440">
    <property type="match status" value="1"/>
</dbReference>
<accession>A0A1I2T6W1</accession>
<evidence type="ECO:0000256" key="1">
    <source>
        <dbReference type="SAM" id="Phobius"/>
    </source>
</evidence>
<dbReference type="EMBL" id="FOPP01000001">
    <property type="protein sequence ID" value="SFG58266.1"/>
    <property type="molecule type" value="Genomic_DNA"/>
</dbReference>
<evidence type="ECO:0000313" key="5">
    <source>
        <dbReference type="Proteomes" id="UP000199666"/>
    </source>
</evidence>
<reference evidence="4 5" key="1">
    <citation type="submission" date="2016-10" db="EMBL/GenBank/DDBJ databases">
        <authorList>
            <person name="de Groot N.N."/>
        </authorList>
    </citation>
    <scope>NUCLEOTIDE SEQUENCE [LARGE SCALE GENOMIC DNA]</scope>
    <source>
        <strain evidence="4 5">DSM 18684</strain>
    </source>
</reference>
<feature type="transmembrane region" description="Helical" evidence="1">
    <location>
        <begin position="99"/>
        <end position="118"/>
    </location>
</feature>
<evidence type="ECO:0000313" key="4">
    <source>
        <dbReference type="EMBL" id="SFG58266.1"/>
    </source>
</evidence>
<dbReference type="AlphaFoldDB" id="A0A1I2T6W1"/>
<dbReference type="PANTHER" id="PTHR30273:SF2">
    <property type="entry name" value="PROTEIN FECR"/>
    <property type="match status" value="1"/>
</dbReference>
<dbReference type="Proteomes" id="UP000199666">
    <property type="component" value="Unassembled WGS sequence"/>
</dbReference>
<gene>
    <name evidence="4" type="ORF">SAMN04489864_101141</name>
</gene>
<dbReference type="InterPro" id="IPR032508">
    <property type="entry name" value="FecR_C"/>
</dbReference>
<dbReference type="InterPro" id="IPR012373">
    <property type="entry name" value="Ferrdict_sens_TM"/>
</dbReference>